<gene>
    <name evidence="1" type="ORF">OMP38_23780</name>
</gene>
<evidence type="ECO:0000313" key="1">
    <source>
        <dbReference type="EMBL" id="MDG0793517.1"/>
    </source>
</evidence>
<protein>
    <submittedName>
        <fullName evidence="1">Uncharacterized protein</fullName>
    </submittedName>
</protein>
<dbReference type="AlphaFoldDB" id="A0A9X4KNX4"/>
<proteinExistence type="predicted"/>
<comment type="caution">
    <text evidence="1">The sequence shown here is derived from an EMBL/GenBank/DDBJ whole genome shotgun (WGS) entry which is preliminary data.</text>
</comment>
<dbReference type="Proteomes" id="UP001153387">
    <property type="component" value="Unassembled WGS sequence"/>
</dbReference>
<keyword evidence="2" id="KW-1185">Reference proteome</keyword>
<dbReference type="RefSeq" id="WP_277567289.1">
    <property type="nucleotide sequence ID" value="NZ_JAPDHZ010000004.1"/>
</dbReference>
<accession>A0A9X4KNX4</accession>
<name>A0A9X4KNX4_9BACL</name>
<evidence type="ECO:0000313" key="2">
    <source>
        <dbReference type="Proteomes" id="UP001153387"/>
    </source>
</evidence>
<dbReference type="EMBL" id="JAPDHZ010000004">
    <property type="protein sequence ID" value="MDG0793517.1"/>
    <property type="molecule type" value="Genomic_DNA"/>
</dbReference>
<sequence>MAVIEPDSAGLMPAGDAEKKRVEEIKAAGGKLIAVYYSTDQDALIGPLTIVFDPETEKLLGFFMRR</sequence>
<organism evidence="1 2">
    <name type="scientific">Cohnella ginsengisoli</name>
    <dbReference type="NCBI Taxonomy" id="425004"/>
    <lineage>
        <taxon>Bacteria</taxon>
        <taxon>Bacillati</taxon>
        <taxon>Bacillota</taxon>
        <taxon>Bacilli</taxon>
        <taxon>Bacillales</taxon>
        <taxon>Paenibacillaceae</taxon>
        <taxon>Cohnella</taxon>
    </lineage>
</organism>
<reference evidence="1 2" key="1">
    <citation type="submission" date="2022-10" db="EMBL/GenBank/DDBJ databases">
        <title>Comparative genomic analysis of Cohnella hashimotonis sp. nov., isolated from the International Space Station.</title>
        <authorList>
            <person name="Simpson A."/>
            <person name="Venkateswaran K."/>
        </authorList>
    </citation>
    <scope>NUCLEOTIDE SEQUENCE [LARGE SCALE GENOMIC DNA]</scope>
    <source>
        <strain evidence="1 2">DSM 18997</strain>
    </source>
</reference>